<dbReference type="Proteomes" id="UP000005877">
    <property type="component" value="Chromosome"/>
</dbReference>
<dbReference type="PANTHER" id="PTHR11596">
    <property type="entry name" value="ALKALINE PHOSPHATASE"/>
    <property type="match status" value="1"/>
</dbReference>
<dbReference type="EMBL" id="CP003117">
    <property type="protein sequence ID" value="AET63795.1"/>
    <property type="molecule type" value="Genomic_DNA"/>
</dbReference>
<proteinExistence type="predicted"/>
<dbReference type="CDD" id="cd16012">
    <property type="entry name" value="ALP"/>
    <property type="match status" value="1"/>
</dbReference>
<dbReference type="InterPro" id="IPR001952">
    <property type="entry name" value="Alkaline_phosphatase"/>
</dbReference>
<gene>
    <name evidence="1" type="ordered locus">Mhar_0409</name>
</gene>
<dbReference type="Gene3D" id="3.40.720.10">
    <property type="entry name" value="Alkaline Phosphatase, subunit A"/>
    <property type="match status" value="1"/>
</dbReference>
<dbReference type="RefSeq" id="WP_014585980.1">
    <property type="nucleotide sequence ID" value="NC_017527.1"/>
</dbReference>
<dbReference type="InterPro" id="IPR017850">
    <property type="entry name" value="Alkaline_phosphatase_core_sf"/>
</dbReference>
<dbReference type="SUPFAM" id="SSF53649">
    <property type="entry name" value="Alkaline phosphatase-like"/>
    <property type="match status" value="1"/>
</dbReference>
<dbReference type="PANTHER" id="PTHR11596:SF72">
    <property type="entry name" value="ALKALINE PHOSPHATASE"/>
    <property type="match status" value="1"/>
</dbReference>
<name>G7WML1_METH6</name>
<evidence type="ECO:0000313" key="1">
    <source>
        <dbReference type="EMBL" id="AET63795.1"/>
    </source>
</evidence>
<organism evidence="1 2">
    <name type="scientific">Methanothrix harundinacea (strain 6Ac)</name>
    <name type="common">Methanosaeta harundinacea</name>
    <dbReference type="NCBI Taxonomy" id="1110509"/>
    <lineage>
        <taxon>Archaea</taxon>
        <taxon>Methanobacteriati</taxon>
        <taxon>Methanobacteriota</taxon>
        <taxon>Stenosarchaea group</taxon>
        <taxon>Methanomicrobia</taxon>
        <taxon>Methanotrichales</taxon>
        <taxon>Methanotrichaceae</taxon>
        <taxon>Methanothrix</taxon>
    </lineage>
</organism>
<dbReference type="HOGENOM" id="CLU_008539_6_2_2"/>
<keyword evidence="2" id="KW-1185">Reference proteome</keyword>
<dbReference type="GO" id="GO:0004035">
    <property type="term" value="F:alkaline phosphatase activity"/>
    <property type="evidence" value="ECO:0007669"/>
    <property type="project" value="TreeGrafter"/>
</dbReference>
<dbReference type="OrthoDB" id="212977at2157"/>
<protein>
    <submittedName>
        <fullName evidence="1">Alkaline phosphatase family protein</fullName>
    </submittedName>
</protein>
<dbReference type="Pfam" id="PF00245">
    <property type="entry name" value="Alk_phosphatase"/>
    <property type="match status" value="1"/>
</dbReference>
<dbReference type="KEGG" id="mhi:Mhar_0409"/>
<reference evidence="1 2" key="1">
    <citation type="journal article" date="2012" name="PLoS ONE">
        <title>The genome characteristics and predicted function of methyl-group oxidation pathway in the obligate aceticlastic methanogens, Methanosaeta spp.</title>
        <authorList>
            <person name="Zhu J."/>
            <person name="Zheng H."/>
            <person name="Ai G."/>
            <person name="Zhang G."/>
            <person name="Liu D."/>
            <person name="Liu X."/>
            <person name="Dong X."/>
        </authorList>
    </citation>
    <scope>NUCLEOTIDE SEQUENCE [LARGE SCALE GENOMIC DNA]</scope>
    <source>
        <strain evidence="1 2">6Ac</strain>
    </source>
</reference>
<dbReference type="SMART" id="SM00098">
    <property type="entry name" value="alkPPc"/>
    <property type="match status" value="1"/>
</dbReference>
<sequence>MRRNHSTLWVLAILFATASLPMTAMGAEVGEETADGAKSVIFLIGDGMGYAQLTAARWEKAGGDQPGYQPTLDNYQTTRLYMDGMEYAGHISTHSLDSWITDSAAAVTAMATGQKTYNDVISVGNITAHGEIMGRNNATLYAVPLKTILEMADEAGKATGVVSTSRITHATPAGYYSHVAFRDWEDEIAEQCIESDMEVAMGGGASKFSFDNRSLLEEAPSLGWTVVRNGRELSAVDPASTDRLLGIFTDSHMSYELDRDPAAEPSLAEMTEKAIEILSRDDDGFFLIVEGARIDHAGHARDYKRAVGDTLAFDEAVKVALDYAAENPETLVVVTADHECGGLVLGANSSEYIEGWAPNFGSGAYPVSDSYADLQILEEASHTATDVPIFASGPGAIEFSRGLIDNTEVFEILKAAMGL</sequence>
<dbReference type="GeneID" id="12509578"/>
<dbReference type="PRINTS" id="PR00113">
    <property type="entry name" value="ALKPHPHTASE"/>
</dbReference>
<accession>G7WML1</accession>
<evidence type="ECO:0000313" key="2">
    <source>
        <dbReference type="Proteomes" id="UP000005877"/>
    </source>
</evidence>
<dbReference type="STRING" id="1110509.Mhar_0409"/>
<dbReference type="PATRIC" id="fig|1110509.7.peg.456"/>
<dbReference type="AlphaFoldDB" id="G7WML1"/>